<protein>
    <submittedName>
        <fullName evidence="8">Enoyl-CoA hydratase/isomerase family protein</fullName>
    </submittedName>
</protein>
<comment type="similarity">
    <text evidence="2 6">Belongs to the enoyl-CoA hydratase/isomerase family.</text>
</comment>
<gene>
    <name evidence="8" type="ORF">KV203_13660</name>
</gene>
<evidence type="ECO:0000313" key="8">
    <source>
        <dbReference type="EMBL" id="QXQ12952.1"/>
    </source>
</evidence>
<keyword evidence="3" id="KW-0443">Lipid metabolism</keyword>
<evidence type="ECO:0000256" key="1">
    <source>
        <dbReference type="ARBA" id="ARBA00002994"/>
    </source>
</evidence>
<evidence type="ECO:0000256" key="4">
    <source>
        <dbReference type="ARBA" id="ARBA00023709"/>
    </source>
</evidence>
<sequence>MSDPETGAERVLLVEYAHGVCTLTLNRPQRRNALDRALWAALGRELDRIATGAARAVVLTGAGGAFSAGADLSGAAEVTEFTDPAAEMTSINAVVRLLFELPVPTVAKVRGPAYGAGWNLALGCDFVVATPDARFCQVFTRRALSPDCGGSWILPRLIGLHQAKRLTMLADAIDAAEAHALGLLTWVRSESEIDGFVADLAHRLAAGSPTALAQTKALLIAGAERTLDEALAAESRAQASNLAGPDVLEAFAAFLAKREPSFTGAPLPGPAPDPAGSSGHR</sequence>
<evidence type="ECO:0000256" key="6">
    <source>
        <dbReference type="RuleBase" id="RU003707"/>
    </source>
</evidence>
<dbReference type="RefSeq" id="WP_066470412.1">
    <property type="nucleotide sequence ID" value="NZ_CBCRUZ010000002.1"/>
</dbReference>
<comment type="catalytic activity">
    <reaction evidence="5">
        <text>a 4-saturated-(3S)-3-hydroxyacyl-CoA = a (3E)-enoyl-CoA + H2O</text>
        <dbReference type="Rhea" id="RHEA:20724"/>
        <dbReference type="ChEBI" id="CHEBI:15377"/>
        <dbReference type="ChEBI" id="CHEBI:58521"/>
        <dbReference type="ChEBI" id="CHEBI:137480"/>
        <dbReference type="EC" id="4.2.1.17"/>
    </reaction>
</comment>
<reference evidence="8" key="1">
    <citation type="submission" date="2021-07" db="EMBL/GenBank/DDBJ databases">
        <title>Candidatus Kaistella beijingensis sp. nov. isolated from a municipal wastewater treatment plant is involved in sludge foaming.</title>
        <authorList>
            <person name="Song Y."/>
            <person name="Liu S.-J."/>
        </authorList>
    </citation>
    <scope>NUCLEOTIDE SEQUENCE</scope>
    <source>
        <strain evidence="8">DSM 43998</strain>
    </source>
</reference>
<evidence type="ECO:0000313" key="9">
    <source>
        <dbReference type="Proteomes" id="UP000887023"/>
    </source>
</evidence>
<dbReference type="Pfam" id="PF00378">
    <property type="entry name" value="ECH_1"/>
    <property type="match status" value="1"/>
</dbReference>
<dbReference type="Proteomes" id="UP000887023">
    <property type="component" value="Chromosome"/>
</dbReference>
<dbReference type="SUPFAM" id="SSF52096">
    <property type="entry name" value="ClpP/crotonase"/>
    <property type="match status" value="1"/>
</dbReference>
<dbReference type="PANTHER" id="PTHR43459">
    <property type="entry name" value="ENOYL-COA HYDRATASE"/>
    <property type="match status" value="1"/>
</dbReference>
<dbReference type="InterPro" id="IPR029045">
    <property type="entry name" value="ClpP/crotonase-like_dom_sf"/>
</dbReference>
<keyword evidence="3" id="KW-0276">Fatty acid metabolism</keyword>
<dbReference type="EMBL" id="CP079105">
    <property type="protein sequence ID" value="QXQ12952.1"/>
    <property type="molecule type" value="Genomic_DNA"/>
</dbReference>
<comment type="function">
    <text evidence="1">Could possibly oxidize fatty acids using specific components.</text>
</comment>
<organism evidence="8 9">
    <name type="scientific">Skermania pinensis</name>
    <dbReference type="NCBI Taxonomy" id="39122"/>
    <lineage>
        <taxon>Bacteria</taxon>
        <taxon>Bacillati</taxon>
        <taxon>Actinomycetota</taxon>
        <taxon>Actinomycetes</taxon>
        <taxon>Mycobacteriales</taxon>
        <taxon>Gordoniaceae</taxon>
        <taxon>Skermania</taxon>
    </lineage>
</organism>
<dbReference type="PROSITE" id="PS00166">
    <property type="entry name" value="ENOYL_COA_HYDRATASE"/>
    <property type="match status" value="1"/>
</dbReference>
<dbReference type="Gene3D" id="3.90.226.10">
    <property type="entry name" value="2-enoyl-CoA Hydratase, Chain A, domain 1"/>
    <property type="match status" value="1"/>
</dbReference>
<evidence type="ECO:0000256" key="7">
    <source>
        <dbReference type="SAM" id="MobiDB-lite"/>
    </source>
</evidence>
<dbReference type="InterPro" id="IPR014748">
    <property type="entry name" value="Enoyl-CoA_hydra_C"/>
</dbReference>
<name>A0ABX8S537_9ACTN</name>
<evidence type="ECO:0000256" key="3">
    <source>
        <dbReference type="ARBA" id="ARBA00022832"/>
    </source>
</evidence>
<dbReference type="InterPro" id="IPR018376">
    <property type="entry name" value="Enoyl-CoA_hyd/isom_CS"/>
</dbReference>
<keyword evidence="9" id="KW-1185">Reference proteome</keyword>
<feature type="region of interest" description="Disordered" evidence="7">
    <location>
        <begin position="261"/>
        <end position="281"/>
    </location>
</feature>
<accession>A0ABX8S537</accession>
<evidence type="ECO:0000256" key="2">
    <source>
        <dbReference type="ARBA" id="ARBA00005254"/>
    </source>
</evidence>
<evidence type="ECO:0000256" key="5">
    <source>
        <dbReference type="ARBA" id="ARBA00023717"/>
    </source>
</evidence>
<comment type="catalytic activity">
    <reaction evidence="4">
        <text>a (3S)-3-hydroxyacyl-CoA = a (2E)-enoyl-CoA + H2O</text>
        <dbReference type="Rhea" id="RHEA:16105"/>
        <dbReference type="ChEBI" id="CHEBI:15377"/>
        <dbReference type="ChEBI" id="CHEBI:57318"/>
        <dbReference type="ChEBI" id="CHEBI:58856"/>
        <dbReference type="EC" id="4.2.1.17"/>
    </reaction>
</comment>
<dbReference type="Gene3D" id="1.10.12.10">
    <property type="entry name" value="Lyase 2-enoyl-coa Hydratase, Chain A, domain 2"/>
    <property type="match status" value="1"/>
</dbReference>
<proteinExistence type="inferred from homology"/>
<dbReference type="CDD" id="cd06558">
    <property type="entry name" value="crotonase-like"/>
    <property type="match status" value="1"/>
</dbReference>
<dbReference type="InterPro" id="IPR001753">
    <property type="entry name" value="Enoyl-CoA_hydra/iso"/>
</dbReference>
<dbReference type="PANTHER" id="PTHR43459:SF1">
    <property type="entry name" value="EG:BACN32G11.4 PROTEIN"/>
    <property type="match status" value="1"/>
</dbReference>